<feature type="compositionally biased region" description="Basic and acidic residues" evidence="1">
    <location>
        <begin position="1"/>
        <end position="14"/>
    </location>
</feature>
<reference evidence="3" key="2">
    <citation type="submission" date="2020-09" db="EMBL/GenBank/DDBJ databases">
        <authorList>
            <person name="Sun Q."/>
            <person name="Zhou Y."/>
        </authorList>
    </citation>
    <scope>NUCLEOTIDE SEQUENCE</scope>
    <source>
        <strain evidence="3">CGMCC 4.7430</strain>
    </source>
</reference>
<feature type="region of interest" description="Disordered" evidence="1">
    <location>
        <begin position="1"/>
        <end position="67"/>
    </location>
</feature>
<gene>
    <name evidence="3" type="ORF">GCM10012278_78150</name>
</gene>
<evidence type="ECO:0000313" key="3">
    <source>
        <dbReference type="EMBL" id="GGP16042.1"/>
    </source>
</evidence>
<sequence>MARDENDRSYEDGQGRSSNPDLTGDVLSPRWSTDDTDEQPAIQVSGNETYILPPAKGVSADGEPYVTTGEPIYLDGQGGYVKDETGSAYLVEGQADALYSGDSPSGAHYLSDVSGDARYTGDSPSGAHYLGDSASGAHYLGDSPSGAHYLGDSPSGAHYTGDAPSGPLYTGDSPSGAHRLDEGADVTYLPLDKSYESSLGNDDDPPKRGFLGSGWTENADDGHGRSDKEVRRRTRLLLVAAAAVVLLGGGAGWMLTGTSSDDPCAGGRCATVGELNAPAATPKDELDAPVEEAEDTSPPEPTASATEASTKAPARVRPTRTAAQEPAPTATRSPKATARPTSRATQAPDDEIPDLNADTTKPQPKNRKTEDSLGDQSVNQPTIAPTTPDLAPKPEESKGLLDILFPWA</sequence>
<feature type="compositionally biased region" description="Polar residues" evidence="1">
    <location>
        <begin position="330"/>
        <end position="345"/>
    </location>
</feature>
<organism evidence="3 4">
    <name type="scientific">Nonomuraea glycinis</name>
    <dbReference type="NCBI Taxonomy" id="2047744"/>
    <lineage>
        <taxon>Bacteria</taxon>
        <taxon>Bacillati</taxon>
        <taxon>Actinomycetota</taxon>
        <taxon>Actinomycetes</taxon>
        <taxon>Streptosporangiales</taxon>
        <taxon>Streptosporangiaceae</taxon>
        <taxon>Nonomuraea</taxon>
    </lineage>
</organism>
<evidence type="ECO:0000256" key="2">
    <source>
        <dbReference type="SAM" id="Phobius"/>
    </source>
</evidence>
<protein>
    <submittedName>
        <fullName evidence="3">Uncharacterized protein</fullName>
    </submittedName>
</protein>
<reference evidence="3" key="1">
    <citation type="journal article" date="2014" name="Int. J. Syst. Evol. Microbiol.">
        <title>Complete genome sequence of Corynebacterium casei LMG S-19264T (=DSM 44701T), isolated from a smear-ripened cheese.</title>
        <authorList>
            <consortium name="US DOE Joint Genome Institute (JGI-PGF)"/>
            <person name="Walter F."/>
            <person name="Albersmeier A."/>
            <person name="Kalinowski J."/>
            <person name="Ruckert C."/>
        </authorList>
    </citation>
    <scope>NUCLEOTIDE SEQUENCE</scope>
    <source>
        <strain evidence="3">CGMCC 4.7430</strain>
    </source>
</reference>
<feature type="region of interest" description="Disordered" evidence="1">
    <location>
        <begin position="112"/>
        <end position="227"/>
    </location>
</feature>
<feature type="compositionally biased region" description="Low complexity" evidence="1">
    <location>
        <begin position="312"/>
        <end position="323"/>
    </location>
</feature>
<keyword evidence="2" id="KW-0472">Membrane</keyword>
<comment type="caution">
    <text evidence="3">The sequence shown here is derived from an EMBL/GenBank/DDBJ whole genome shotgun (WGS) entry which is preliminary data.</text>
</comment>
<keyword evidence="2" id="KW-1133">Transmembrane helix</keyword>
<dbReference type="AlphaFoldDB" id="A0A918E937"/>
<dbReference type="EMBL" id="BMNK01000020">
    <property type="protein sequence ID" value="GGP16042.1"/>
    <property type="molecule type" value="Genomic_DNA"/>
</dbReference>
<accession>A0A918E937</accession>
<feature type="compositionally biased region" description="Acidic residues" evidence="1">
    <location>
        <begin position="287"/>
        <end position="297"/>
    </location>
</feature>
<keyword evidence="2" id="KW-0812">Transmembrane</keyword>
<feature type="transmembrane region" description="Helical" evidence="2">
    <location>
        <begin position="236"/>
        <end position="255"/>
    </location>
</feature>
<feature type="region of interest" description="Disordered" evidence="1">
    <location>
        <begin position="274"/>
        <end position="408"/>
    </location>
</feature>
<evidence type="ECO:0000313" key="4">
    <source>
        <dbReference type="Proteomes" id="UP000660745"/>
    </source>
</evidence>
<name>A0A918E937_9ACTN</name>
<evidence type="ECO:0000256" key="1">
    <source>
        <dbReference type="SAM" id="MobiDB-lite"/>
    </source>
</evidence>
<proteinExistence type="predicted"/>
<feature type="compositionally biased region" description="Polar residues" evidence="1">
    <location>
        <begin position="374"/>
        <end position="385"/>
    </location>
</feature>
<keyword evidence="4" id="KW-1185">Reference proteome</keyword>
<dbReference type="Proteomes" id="UP000660745">
    <property type="component" value="Unassembled WGS sequence"/>
</dbReference>